<protein>
    <recommendedName>
        <fullName evidence="3">Glycosyl hydrolase family 88</fullName>
    </recommendedName>
</protein>
<reference evidence="1 2" key="1">
    <citation type="submission" date="2019-09" db="EMBL/GenBank/DDBJ databases">
        <title>Draft genome sequencing of Hungatella hathewayi 123Y-2.</title>
        <authorList>
            <person name="Lv Q."/>
            <person name="Li S."/>
        </authorList>
    </citation>
    <scope>NUCLEOTIDE SEQUENCE [LARGE SCALE GENOMIC DNA]</scope>
    <source>
        <strain evidence="1 2">123Y-2</strain>
    </source>
</reference>
<dbReference type="EMBL" id="WNME01000004">
    <property type="protein sequence ID" value="MUB62946.1"/>
    <property type="molecule type" value="Genomic_DNA"/>
</dbReference>
<name>A0AAW9WCL5_9FIRM</name>
<gene>
    <name evidence="1" type="ORF">GNE07_07730</name>
</gene>
<evidence type="ECO:0000313" key="2">
    <source>
        <dbReference type="Proteomes" id="UP000434223"/>
    </source>
</evidence>
<dbReference type="GO" id="GO:0005975">
    <property type="term" value="P:carbohydrate metabolic process"/>
    <property type="evidence" value="ECO:0007669"/>
    <property type="project" value="InterPro"/>
</dbReference>
<dbReference type="Proteomes" id="UP000434223">
    <property type="component" value="Unassembled WGS sequence"/>
</dbReference>
<comment type="caution">
    <text evidence="1">The sequence shown here is derived from an EMBL/GenBank/DDBJ whole genome shotgun (WGS) entry which is preliminary data.</text>
</comment>
<dbReference type="RefSeq" id="WP_055649247.1">
    <property type="nucleotide sequence ID" value="NZ_CABJBJ010000005.1"/>
</dbReference>
<sequence length="600" mass="69155">MPENRVIQIEVPTKQKAGSYELRIYSDRNEPIVKESDASPEDPGRESRLYGTKYEGMFNFNYLFPVVDFEYDETMEGVLLFEDVFYGTWAMNPMYHGEKRFPLSSKVVVPGCFLEWWENMFHYDNPQAGALEFYMRKVYPSETEMVKEDIRLLTDQWKGRIAVWGIMEDSETLLWEKAFEFDSNGQTEHGTGTRTGKEHETTGRLSRETLLAALEEDLDFIMKSRNRNPYSAVPGGTFLFYDYDARTFRQRNWLWTFGPAMQTLLKARDIPEISERYGSDQLLETAVAMGDLCVNNQELDPEKPNYGLLLCRLDHDTVNSRVGYELKYSPPDGLFQAGWGMMPLYRATGDKRYLEFCRIMTEATGRLLDRDVMIQQDYFAVTKSWKTNTMDEAGFGMEGIAELYLDTGDPRIAEIGRRYIDQLIRYFEMPDGTWARNYFRHSRTVEPPFDLTRGAGWAMMGISSAARMGLGEEYFEKCRRMASVLMNYQNEDGSWWYRFSEADPVNGIAEKGTAVWAVMFYRLYKMTGDAAYLETARKALGWLIGNQYRGADRDGRGGVPVAGPMSGVSYRPFFRMACQYTAGFLGLALIEELGLKSQDK</sequence>
<evidence type="ECO:0000313" key="1">
    <source>
        <dbReference type="EMBL" id="MUB62946.1"/>
    </source>
</evidence>
<accession>A0AAW9WCL5</accession>
<dbReference type="Gene3D" id="1.50.10.20">
    <property type="match status" value="1"/>
</dbReference>
<dbReference type="AlphaFoldDB" id="A0AAW9WCL5"/>
<dbReference type="InterPro" id="IPR008928">
    <property type="entry name" value="6-hairpin_glycosidase_sf"/>
</dbReference>
<proteinExistence type="predicted"/>
<dbReference type="SUPFAM" id="SSF48208">
    <property type="entry name" value="Six-hairpin glycosidases"/>
    <property type="match status" value="1"/>
</dbReference>
<evidence type="ECO:0008006" key="3">
    <source>
        <dbReference type="Google" id="ProtNLM"/>
    </source>
</evidence>
<organism evidence="1 2">
    <name type="scientific">Hungatella hathewayi</name>
    <dbReference type="NCBI Taxonomy" id="154046"/>
    <lineage>
        <taxon>Bacteria</taxon>
        <taxon>Bacillati</taxon>
        <taxon>Bacillota</taxon>
        <taxon>Clostridia</taxon>
        <taxon>Lachnospirales</taxon>
        <taxon>Lachnospiraceae</taxon>
        <taxon>Hungatella</taxon>
    </lineage>
</organism>